<evidence type="ECO:0000256" key="13">
    <source>
        <dbReference type="ARBA" id="ARBA00023136"/>
    </source>
</evidence>
<dbReference type="EC" id="1.14.14.1" evidence="5"/>
<dbReference type="InterPro" id="IPR017972">
    <property type="entry name" value="Cyt_P450_CS"/>
</dbReference>
<dbReference type="AlphaFoldDB" id="A0A480NAA0"/>
<dbReference type="GO" id="GO:0005789">
    <property type="term" value="C:endoplasmic reticulum membrane"/>
    <property type="evidence" value="ECO:0007669"/>
    <property type="project" value="UniProtKB-SubCell"/>
</dbReference>
<dbReference type="InterPro" id="IPR002401">
    <property type="entry name" value="Cyt_P450_E_grp-I"/>
</dbReference>
<dbReference type="GO" id="GO:0020037">
    <property type="term" value="F:heme binding"/>
    <property type="evidence" value="ECO:0007669"/>
    <property type="project" value="InterPro"/>
</dbReference>
<evidence type="ECO:0000256" key="16">
    <source>
        <dbReference type="RuleBase" id="RU000461"/>
    </source>
</evidence>
<feature type="binding site" description="axial binding residue" evidence="15">
    <location>
        <position position="187"/>
    </location>
    <ligand>
        <name>heme</name>
        <dbReference type="ChEBI" id="CHEBI:30413"/>
    </ligand>
    <ligandPart>
        <name>Fe</name>
        <dbReference type="ChEBI" id="CHEBI:18248"/>
    </ligandPart>
</feature>
<evidence type="ECO:0000256" key="7">
    <source>
        <dbReference type="ARBA" id="ARBA00022723"/>
    </source>
</evidence>
<evidence type="ECO:0000256" key="12">
    <source>
        <dbReference type="ARBA" id="ARBA00023033"/>
    </source>
</evidence>
<dbReference type="InterPro" id="IPR036396">
    <property type="entry name" value="Cyt_P450_sf"/>
</dbReference>
<comment type="similarity">
    <text evidence="4 16">Belongs to the cytochrome P450 family.</text>
</comment>
<keyword evidence="8" id="KW-0256">Endoplasmic reticulum</keyword>
<organism evidence="17">
    <name type="scientific">Sus scrofa</name>
    <name type="common">Pig</name>
    <dbReference type="NCBI Taxonomy" id="9823"/>
    <lineage>
        <taxon>Eukaryota</taxon>
        <taxon>Metazoa</taxon>
        <taxon>Chordata</taxon>
        <taxon>Craniata</taxon>
        <taxon>Vertebrata</taxon>
        <taxon>Euteleostomi</taxon>
        <taxon>Mammalia</taxon>
        <taxon>Eutheria</taxon>
        <taxon>Laurasiatheria</taxon>
        <taxon>Artiodactyla</taxon>
        <taxon>Suina</taxon>
        <taxon>Suidae</taxon>
        <taxon>Sus</taxon>
    </lineage>
</organism>
<comment type="subcellular location">
    <subcellularLocation>
        <location evidence="3">Endoplasmic reticulum membrane</location>
        <topology evidence="3">Peripheral membrane protein</topology>
    </subcellularLocation>
    <subcellularLocation>
        <location evidence="2">Microsome membrane</location>
        <topology evidence="2">Peripheral membrane protein</topology>
    </subcellularLocation>
</comment>
<evidence type="ECO:0000256" key="9">
    <source>
        <dbReference type="ARBA" id="ARBA00022848"/>
    </source>
</evidence>
<dbReference type="SUPFAM" id="SSF48264">
    <property type="entry name" value="Cytochrome P450"/>
    <property type="match status" value="1"/>
</dbReference>
<keyword evidence="13" id="KW-0472">Membrane</keyword>
<evidence type="ECO:0000256" key="15">
    <source>
        <dbReference type="PIRSR" id="PIRSR602401-1"/>
    </source>
</evidence>
<protein>
    <recommendedName>
        <fullName evidence="5">unspecific monooxygenase</fullName>
        <ecNumber evidence="5">1.14.14.1</ecNumber>
    </recommendedName>
</protein>
<evidence type="ECO:0000256" key="10">
    <source>
        <dbReference type="ARBA" id="ARBA00023002"/>
    </source>
</evidence>
<dbReference type="FunFam" id="1.10.630.10:FF:000182">
    <property type="entry name" value="Cytochrome P450 3A4"/>
    <property type="match status" value="1"/>
</dbReference>
<dbReference type="EMBL" id="DQIR01139521">
    <property type="protein sequence ID" value="HDA94997.1"/>
    <property type="molecule type" value="Transcribed_RNA"/>
</dbReference>
<dbReference type="Gene3D" id="1.10.630.10">
    <property type="entry name" value="Cytochrome P450"/>
    <property type="match status" value="1"/>
</dbReference>
<keyword evidence="6 15" id="KW-0349">Heme</keyword>
<accession>A0A480NAA0</accession>
<evidence type="ECO:0000256" key="3">
    <source>
        <dbReference type="ARBA" id="ARBA00004406"/>
    </source>
</evidence>
<evidence type="ECO:0000256" key="5">
    <source>
        <dbReference type="ARBA" id="ARBA00012109"/>
    </source>
</evidence>
<dbReference type="PRINTS" id="PR00385">
    <property type="entry name" value="P450"/>
</dbReference>
<dbReference type="Pfam" id="PF00067">
    <property type="entry name" value="p450"/>
    <property type="match status" value="1"/>
</dbReference>
<keyword evidence="12 16" id="KW-0503">Monooxygenase</keyword>
<evidence type="ECO:0000313" key="17">
    <source>
        <dbReference type="EMBL" id="HDA94995.1"/>
    </source>
</evidence>
<dbReference type="EMBL" id="DQIR01139519">
    <property type="protein sequence ID" value="HDA94995.1"/>
    <property type="molecule type" value="Transcribed_RNA"/>
</dbReference>
<comment type="function">
    <text evidence="14">Cytochromes P450 are a group of heme-thiolate monooxygenases. In liver microsomes, this enzyme is involved in an NADPH-dependent electron transport pathway. It oxidizes a variety of structurally unrelated compounds, including steroids, fatty acids, and xenobiotics.</text>
</comment>
<evidence type="ECO:0000256" key="6">
    <source>
        <dbReference type="ARBA" id="ARBA00022617"/>
    </source>
</evidence>
<evidence type="ECO:0000256" key="4">
    <source>
        <dbReference type="ARBA" id="ARBA00010617"/>
    </source>
</evidence>
<keyword evidence="9" id="KW-0492">Microsome</keyword>
<dbReference type="InterPro" id="IPR050705">
    <property type="entry name" value="Cytochrome_P450_3A"/>
</dbReference>
<proteinExistence type="inferred from homology"/>
<sequence length="248" mass="28173">MKESRLKDTQKHRVDLLQLMINSQNSKETDTHKGLSDEELVAQGVFFIFAGYETTSSSLSLLVYELATHPDVQQKLQEEIEATFPNKAPPTYDALAQMEYLDMVVNETLRLYPIAARLERACKKDVEIHGVFVPKGTVMMVPIFALHRAPELWPEPEEFRPERFSKKNKDTINPYTYLPFGTGPRNCIGMRFALMNMKLALVRVLQNFSFKPCKETQIPLKISSQGLIQPEKPIVLMVVPRDGTTSGA</sequence>
<keyword evidence="10 16" id="KW-0560">Oxidoreductase</keyword>
<dbReference type="PANTHER" id="PTHR24302:SF38">
    <property type="entry name" value="CYTOCHROME P450 3A5"/>
    <property type="match status" value="1"/>
</dbReference>
<dbReference type="GO" id="GO:0005506">
    <property type="term" value="F:iron ion binding"/>
    <property type="evidence" value="ECO:0007669"/>
    <property type="project" value="InterPro"/>
</dbReference>
<dbReference type="PROSITE" id="PS00086">
    <property type="entry name" value="CYTOCHROME_P450"/>
    <property type="match status" value="1"/>
</dbReference>
<evidence type="ECO:0000256" key="11">
    <source>
        <dbReference type="ARBA" id="ARBA00023004"/>
    </source>
</evidence>
<reference evidence="17" key="1">
    <citation type="journal article" date="2019" name="PeerJ">
        <title>Genes of the pig, Sus scrofa, reconstructed with EvidentialGene.</title>
        <authorList>
            <person name="Gilbert D.G."/>
        </authorList>
    </citation>
    <scope>NUCLEOTIDE SEQUENCE</scope>
</reference>
<dbReference type="PANTHER" id="PTHR24302">
    <property type="entry name" value="CYTOCHROME P450 FAMILY 3"/>
    <property type="match status" value="1"/>
</dbReference>
<comment type="cofactor">
    <cofactor evidence="1 15">
        <name>heme</name>
        <dbReference type="ChEBI" id="CHEBI:30413"/>
    </cofactor>
</comment>
<evidence type="ECO:0000256" key="8">
    <source>
        <dbReference type="ARBA" id="ARBA00022824"/>
    </source>
</evidence>
<dbReference type="GO" id="GO:0016712">
    <property type="term" value="F:oxidoreductase activity, acting on paired donors, with incorporation or reduction of molecular oxygen, reduced flavin or flavoprotein as one donor, and incorporation of one atom of oxygen"/>
    <property type="evidence" value="ECO:0007669"/>
    <property type="project" value="UniProtKB-EC"/>
</dbReference>
<evidence type="ECO:0000256" key="1">
    <source>
        <dbReference type="ARBA" id="ARBA00001971"/>
    </source>
</evidence>
<dbReference type="InterPro" id="IPR001128">
    <property type="entry name" value="Cyt_P450"/>
</dbReference>
<evidence type="ECO:0000256" key="14">
    <source>
        <dbReference type="ARBA" id="ARBA00037347"/>
    </source>
</evidence>
<evidence type="ECO:0000256" key="2">
    <source>
        <dbReference type="ARBA" id="ARBA00004174"/>
    </source>
</evidence>
<keyword evidence="11 15" id="KW-0408">Iron</keyword>
<keyword evidence="7 15" id="KW-0479">Metal-binding</keyword>
<dbReference type="PRINTS" id="PR00463">
    <property type="entry name" value="EP450I"/>
</dbReference>
<name>A0A480NAA0_PIG</name>